<keyword evidence="5 10" id="KW-0997">Cell inner membrane</keyword>
<dbReference type="NCBIfam" id="TIGR01352">
    <property type="entry name" value="tonB_Cterm"/>
    <property type="match status" value="1"/>
</dbReference>
<evidence type="ECO:0000256" key="7">
    <source>
        <dbReference type="ARBA" id="ARBA00022927"/>
    </source>
</evidence>
<name>A0A1I1E9A2_9GAMM</name>
<dbReference type="InterPro" id="IPR003538">
    <property type="entry name" value="TonB"/>
</dbReference>
<keyword evidence="13" id="KW-1185">Reference proteome</keyword>
<dbReference type="OrthoDB" id="1628901at2"/>
<dbReference type="PANTHER" id="PTHR33446">
    <property type="entry name" value="PROTEIN TONB-RELATED"/>
    <property type="match status" value="1"/>
</dbReference>
<evidence type="ECO:0000256" key="5">
    <source>
        <dbReference type="ARBA" id="ARBA00022519"/>
    </source>
</evidence>
<comment type="function">
    <text evidence="10">Interacts with outer membrane receptor proteins that carry out high-affinity binding and energy dependent uptake into the periplasmic space of specific substrates. It could act to transduce energy from the cytoplasmic membrane to specific energy-requiring processes in the outer membrane, resulting in the release into the periplasm of ligands bound by these outer membrane proteins.</text>
</comment>
<dbReference type="RefSeq" id="WP_091979091.1">
    <property type="nucleotide sequence ID" value="NZ_FOLO01000001.1"/>
</dbReference>
<evidence type="ECO:0000313" key="12">
    <source>
        <dbReference type="EMBL" id="SFB83705.1"/>
    </source>
</evidence>
<dbReference type="Proteomes" id="UP000198862">
    <property type="component" value="Unassembled WGS sequence"/>
</dbReference>
<accession>A0A1I1E9A2</accession>
<reference evidence="12 13" key="1">
    <citation type="submission" date="2016-10" db="EMBL/GenBank/DDBJ databases">
        <authorList>
            <person name="de Groot N.N."/>
        </authorList>
    </citation>
    <scope>NUCLEOTIDE SEQUENCE [LARGE SCALE GENOMIC DNA]</scope>
    <source>
        <strain evidence="12 13">DSM 6059</strain>
    </source>
</reference>
<comment type="similarity">
    <text evidence="2 10">Belongs to the TonB family.</text>
</comment>
<dbReference type="GO" id="GO:0005886">
    <property type="term" value="C:plasma membrane"/>
    <property type="evidence" value="ECO:0007669"/>
    <property type="project" value="UniProtKB-SubCell"/>
</dbReference>
<keyword evidence="8 10" id="KW-1133">Transmembrane helix</keyword>
<dbReference type="FunFam" id="3.30.1150.10:FF:000006">
    <property type="entry name" value="Protein TonB"/>
    <property type="match status" value="1"/>
</dbReference>
<dbReference type="InterPro" id="IPR006260">
    <property type="entry name" value="TonB/TolA_C"/>
</dbReference>
<dbReference type="Pfam" id="PF03544">
    <property type="entry name" value="TonB_C"/>
    <property type="match status" value="1"/>
</dbReference>
<gene>
    <name evidence="12" type="ORF">SAMN02745724_00286</name>
</gene>
<keyword evidence="7 10" id="KW-0653">Protein transport</keyword>
<evidence type="ECO:0000256" key="6">
    <source>
        <dbReference type="ARBA" id="ARBA00022692"/>
    </source>
</evidence>
<evidence type="ECO:0000256" key="9">
    <source>
        <dbReference type="ARBA" id="ARBA00023136"/>
    </source>
</evidence>
<keyword evidence="4 10" id="KW-1003">Cell membrane</keyword>
<dbReference type="STRING" id="1123010.SAMN02745724_00286"/>
<dbReference type="GO" id="GO:0015031">
    <property type="term" value="P:protein transport"/>
    <property type="evidence" value="ECO:0007669"/>
    <property type="project" value="UniProtKB-UniRule"/>
</dbReference>
<keyword evidence="9 10" id="KW-0472">Membrane</keyword>
<evidence type="ECO:0000256" key="2">
    <source>
        <dbReference type="ARBA" id="ARBA00006555"/>
    </source>
</evidence>
<sequence>MTFAINQSPLYKSAKFSSFILGATLTTLVTFAFMHYLIKNNYTTSSTPPPPIVIDVISEPEIKKVTLRDRMPPPPQIKPQPPRNIRPQVESIAQGGQLTHYTPSLSQIEPKINMPTMLSSGQGGATPLVRISPKYPIKAAREGKQGWVQIGFTISEIGTVTSPFIINSEPKRLFDKAALRAIRKWKYKPKMINGKTVKQTNQSIQLDFKIDQAL</sequence>
<dbReference type="GO" id="GO:0015891">
    <property type="term" value="P:siderophore transport"/>
    <property type="evidence" value="ECO:0007669"/>
    <property type="project" value="InterPro"/>
</dbReference>
<dbReference type="InterPro" id="IPR051045">
    <property type="entry name" value="TonB-dependent_transducer"/>
</dbReference>
<dbReference type="EMBL" id="FOLO01000001">
    <property type="protein sequence ID" value="SFB83705.1"/>
    <property type="molecule type" value="Genomic_DNA"/>
</dbReference>
<protein>
    <recommendedName>
        <fullName evidence="10">Protein TonB</fullName>
    </recommendedName>
</protein>
<dbReference type="GO" id="GO:0031992">
    <property type="term" value="F:energy transducer activity"/>
    <property type="evidence" value="ECO:0007669"/>
    <property type="project" value="InterPro"/>
</dbReference>
<evidence type="ECO:0000256" key="10">
    <source>
        <dbReference type="RuleBase" id="RU362123"/>
    </source>
</evidence>
<dbReference type="PROSITE" id="PS52015">
    <property type="entry name" value="TONB_CTD"/>
    <property type="match status" value="1"/>
</dbReference>
<evidence type="ECO:0000259" key="11">
    <source>
        <dbReference type="PROSITE" id="PS52015"/>
    </source>
</evidence>
<dbReference type="SUPFAM" id="SSF74653">
    <property type="entry name" value="TolA/TonB C-terminal domain"/>
    <property type="match status" value="1"/>
</dbReference>
<dbReference type="Gene3D" id="3.30.1150.10">
    <property type="match status" value="1"/>
</dbReference>
<dbReference type="InterPro" id="IPR037682">
    <property type="entry name" value="TonB_C"/>
</dbReference>
<comment type="subcellular location">
    <subcellularLocation>
        <location evidence="1 10">Cell inner membrane</location>
        <topology evidence="1 10">Single-pass membrane protein</topology>
        <orientation evidence="1 10">Periplasmic side</orientation>
    </subcellularLocation>
</comment>
<evidence type="ECO:0000256" key="1">
    <source>
        <dbReference type="ARBA" id="ARBA00004383"/>
    </source>
</evidence>
<keyword evidence="10" id="KW-0735">Signal-anchor</keyword>
<dbReference type="GO" id="GO:0055085">
    <property type="term" value="P:transmembrane transport"/>
    <property type="evidence" value="ECO:0007669"/>
    <property type="project" value="InterPro"/>
</dbReference>
<evidence type="ECO:0000256" key="4">
    <source>
        <dbReference type="ARBA" id="ARBA00022475"/>
    </source>
</evidence>
<keyword evidence="6 10" id="KW-0812">Transmembrane</keyword>
<proteinExistence type="inferred from homology"/>
<feature type="transmembrane region" description="Helical" evidence="10">
    <location>
        <begin position="16"/>
        <end position="38"/>
    </location>
</feature>
<evidence type="ECO:0000256" key="3">
    <source>
        <dbReference type="ARBA" id="ARBA00022448"/>
    </source>
</evidence>
<keyword evidence="3 10" id="KW-0813">Transport</keyword>
<evidence type="ECO:0000313" key="13">
    <source>
        <dbReference type="Proteomes" id="UP000198862"/>
    </source>
</evidence>
<dbReference type="AlphaFoldDB" id="A0A1I1E9A2"/>
<dbReference type="GO" id="GO:0030288">
    <property type="term" value="C:outer membrane-bounded periplasmic space"/>
    <property type="evidence" value="ECO:0007669"/>
    <property type="project" value="InterPro"/>
</dbReference>
<organism evidence="12 13">
    <name type="scientific">Pseudoalteromonas denitrificans DSM 6059</name>
    <dbReference type="NCBI Taxonomy" id="1123010"/>
    <lineage>
        <taxon>Bacteria</taxon>
        <taxon>Pseudomonadati</taxon>
        <taxon>Pseudomonadota</taxon>
        <taxon>Gammaproteobacteria</taxon>
        <taxon>Alteromonadales</taxon>
        <taxon>Pseudoalteromonadaceae</taxon>
        <taxon>Pseudoalteromonas</taxon>
    </lineage>
</organism>
<dbReference type="PRINTS" id="PR01374">
    <property type="entry name" value="TONBPROTEIN"/>
</dbReference>
<dbReference type="PANTHER" id="PTHR33446:SF14">
    <property type="entry name" value="PROTEIN TONB"/>
    <property type="match status" value="1"/>
</dbReference>
<feature type="domain" description="TonB C-terminal" evidence="11">
    <location>
        <begin position="120"/>
        <end position="214"/>
    </location>
</feature>
<evidence type="ECO:0000256" key="8">
    <source>
        <dbReference type="ARBA" id="ARBA00022989"/>
    </source>
</evidence>